<dbReference type="GO" id="GO:0005737">
    <property type="term" value="C:cytoplasm"/>
    <property type="evidence" value="ECO:0007669"/>
    <property type="project" value="TreeGrafter"/>
</dbReference>
<evidence type="ECO:0000256" key="2">
    <source>
        <dbReference type="ARBA" id="ARBA00023264"/>
    </source>
</evidence>
<dbReference type="GO" id="GO:0004305">
    <property type="term" value="F:ethanolamine kinase activity"/>
    <property type="evidence" value="ECO:0007669"/>
    <property type="project" value="TreeGrafter"/>
</dbReference>
<proteinExistence type="inferred from homology"/>
<dbReference type="PANTHER" id="PTHR22603:SF93">
    <property type="entry name" value="RE24176P"/>
    <property type="match status" value="1"/>
</dbReference>
<keyword evidence="1" id="KW-0594">Phospholipid biosynthesis</keyword>
<feature type="compositionally biased region" description="Polar residues" evidence="4">
    <location>
        <begin position="179"/>
        <end position="188"/>
    </location>
</feature>
<dbReference type="Gene3D" id="3.30.200.20">
    <property type="entry name" value="Phosphorylase Kinase, domain 1"/>
    <property type="match status" value="1"/>
</dbReference>
<dbReference type="AlphaFoldDB" id="A0A2G9UE87"/>
<evidence type="ECO:0000256" key="3">
    <source>
        <dbReference type="ARBA" id="ARBA00038211"/>
    </source>
</evidence>
<keyword evidence="2" id="KW-1208">Phospholipid metabolism</keyword>
<sequence>MCNKRGQLGDQRTFIDGSQHFNILRRGPQTVFKKDFTIKGLETKHDKQLSVAGVEANYFKSHDELDLRSKILSLCSDVLGGKWADLHPENVSISHVRGGLTNLVYLVSRKKFSSSDDQPSTVLLRVQSQTDHEKLLNELVVFTSLAENGLGPKLLGIFPGGRFEEYIPSRHVDHHEVTDSNTSKSADPSTAEEISLNGNDKESLSLNLVDFEFSAYNYRGFDLANYFCAAAIEHNLDDYPRYRIDLNQLHNRSMKVEFCKEYVREARKFLAQQLALRHHQVTTVKPILIPEEPRLVKPKLHLVKEKTLKNLLPRELSDALQRAGDVIPWKDEYEEEANDEVYWRAHNASCYKMLNSNLMDTLRKESIDVAIVYAGNPCQLAITHVLAIPVIYFDLEGISFASTQGTQRFTKAAKEMSKDFRARPSTPFETALHYIELVGRHRGSDMRDGPNGRMTQEVDL</sequence>
<reference evidence="5 6" key="1">
    <citation type="submission" date="2015-09" db="EMBL/GenBank/DDBJ databases">
        <title>Draft genome of the parasitic nematode Teladorsagia circumcincta isolate WARC Sus (inbred).</title>
        <authorList>
            <person name="Mitreva M."/>
        </authorList>
    </citation>
    <scope>NUCLEOTIDE SEQUENCE [LARGE SCALE GENOMIC DNA]</scope>
    <source>
        <strain evidence="5 6">S</strain>
    </source>
</reference>
<gene>
    <name evidence="5" type="ORF">TELCIR_09653</name>
</gene>
<keyword evidence="5" id="KW-0808">Transferase</keyword>
<accession>A0A2G9UE87</accession>
<dbReference type="GO" id="GO:0006646">
    <property type="term" value="P:phosphatidylethanolamine biosynthetic process"/>
    <property type="evidence" value="ECO:0007669"/>
    <property type="project" value="TreeGrafter"/>
</dbReference>
<evidence type="ECO:0000256" key="4">
    <source>
        <dbReference type="SAM" id="MobiDB-lite"/>
    </source>
</evidence>
<dbReference type="InterPro" id="IPR011009">
    <property type="entry name" value="Kinase-like_dom_sf"/>
</dbReference>
<dbReference type="Proteomes" id="UP000230423">
    <property type="component" value="Unassembled WGS sequence"/>
</dbReference>
<name>A0A2G9UE87_TELCI</name>
<organism evidence="5 6">
    <name type="scientific">Teladorsagia circumcincta</name>
    <name type="common">Brown stomach worm</name>
    <name type="synonym">Ostertagia circumcincta</name>
    <dbReference type="NCBI Taxonomy" id="45464"/>
    <lineage>
        <taxon>Eukaryota</taxon>
        <taxon>Metazoa</taxon>
        <taxon>Ecdysozoa</taxon>
        <taxon>Nematoda</taxon>
        <taxon>Chromadorea</taxon>
        <taxon>Rhabditida</taxon>
        <taxon>Rhabditina</taxon>
        <taxon>Rhabditomorpha</taxon>
        <taxon>Strongyloidea</taxon>
        <taxon>Trichostrongylidae</taxon>
        <taxon>Teladorsagia</taxon>
    </lineage>
</organism>
<dbReference type="GO" id="GO:0004103">
    <property type="term" value="F:choline kinase activity"/>
    <property type="evidence" value="ECO:0007669"/>
    <property type="project" value="TreeGrafter"/>
</dbReference>
<dbReference type="Pfam" id="PF01633">
    <property type="entry name" value="Choline_kinase"/>
    <property type="match status" value="2"/>
</dbReference>
<dbReference type="SUPFAM" id="SSF56112">
    <property type="entry name" value="Protein kinase-like (PK-like)"/>
    <property type="match status" value="1"/>
</dbReference>
<keyword evidence="1" id="KW-0444">Lipid biosynthesis</keyword>
<keyword evidence="5" id="KW-0418">Kinase</keyword>
<evidence type="ECO:0000313" key="6">
    <source>
        <dbReference type="Proteomes" id="UP000230423"/>
    </source>
</evidence>
<keyword evidence="6" id="KW-1185">Reference proteome</keyword>
<keyword evidence="1" id="KW-0443">Lipid metabolism</keyword>
<comment type="similarity">
    <text evidence="3">Belongs to the choline/ethanolamine kinase family.</text>
</comment>
<evidence type="ECO:0000256" key="1">
    <source>
        <dbReference type="ARBA" id="ARBA00023209"/>
    </source>
</evidence>
<dbReference type="EMBL" id="KZ347048">
    <property type="protein sequence ID" value="PIO68558.1"/>
    <property type="molecule type" value="Genomic_DNA"/>
</dbReference>
<dbReference type="OrthoDB" id="5835829at2759"/>
<feature type="region of interest" description="Disordered" evidence="4">
    <location>
        <begin position="174"/>
        <end position="196"/>
    </location>
</feature>
<protein>
    <submittedName>
        <fullName evidence="5">Choline/ethanolamine kinase</fullName>
    </submittedName>
</protein>
<evidence type="ECO:0000313" key="5">
    <source>
        <dbReference type="EMBL" id="PIO68558.1"/>
    </source>
</evidence>
<dbReference type="Gene3D" id="3.90.1200.10">
    <property type="match status" value="1"/>
</dbReference>
<dbReference type="PANTHER" id="PTHR22603">
    <property type="entry name" value="CHOLINE/ETHANOALAMINE KINASE"/>
    <property type="match status" value="1"/>
</dbReference>